<gene>
    <name evidence="2" type="ORF">MCNOR_2710</name>
</gene>
<protein>
    <submittedName>
        <fullName evidence="2">Uncharacterized protein</fullName>
    </submittedName>
</protein>
<evidence type="ECO:0000313" key="2">
    <source>
        <dbReference type="EMBL" id="CAI8862451.1"/>
    </source>
</evidence>
<dbReference type="AlphaFoldDB" id="A0AA35V7Q9"/>
<accession>A0AA35V7Q9</accession>
<feature type="region of interest" description="Disordered" evidence="1">
    <location>
        <begin position="1"/>
        <end position="26"/>
    </location>
</feature>
<reference evidence="2" key="1">
    <citation type="submission" date="2023-03" db="EMBL/GenBank/DDBJ databases">
        <authorList>
            <person name="Pearce D."/>
        </authorList>
    </citation>
    <scope>NUCLEOTIDE SEQUENCE</scope>
    <source>
        <strain evidence="2">Mc</strain>
    </source>
</reference>
<evidence type="ECO:0000313" key="3">
    <source>
        <dbReference type="Proteomes" id="UP001158598"/>
    </source>
</evidence>
<dbReference type="EMBL" id="OX458332">
    <property type="protein sequence ID" value="CAI8862451.1"/>
    <property type="molecule type" value="Genomic_DNA"/>
</dbReference>
<sequence>MSEPNTPTSRGRRSKTATAVPESAGGRPAPRFRIFILDTGWTSPAAQVIRDNFEMIRSFQDGDPLYVLSPEQSRDIVKRHPQFIGKDPVLIVRDMHRSGPRDGGEYHGFHLNLGLIQKPVRALHALQEFLRFLSLHHDSPNIEKDIKDRLHKDGFLGTIEVIREGAKDAMGA</sequence>
<organism evidence="2 3">
    <name type="scientific">Methylococcus capsulatus</name>
    <dbReference type="NCBI Taxonomy" id="414"/>
    <lineage>
        <taxon>Bacteria</taxon>
        <taxon>Pseudomonadati</taxon>
        <taxon>Pseudomonadota</taxon>
        <taxon>Gammaproteobacteria</taxon>
        <taxon>Methylococcales</taxon>
        <taxon>Methylococcaceae</taxon>
        <taxon>Methylococcus</taxon>
    </lineage>
</organism>
<name>A0AA35V7Q9_METCP</name>
<evidence type="ECO:0000256" key="1">
    <source>
        <dbReference type="SAM" id="MobiDB-lite"/>
    </source>
</evidence>
<proteinExistence type="predicted"/>
<dbReference type="Proteomes" id="UP001158598">
    <property type="component" value="Chromosome"/>
</dbReference>